<organism evidence="2 3">
    <name type="scientific">Drosophila kikkawai</name>
    <name type="common">Fruit fly</name>
    <dbReference type="NCBI Taxonomy" id="30033"/>
    <lineage>
        <taxon>Eukaryota</taxon>
        <taxon>Metazoa</taxon>
        <taxon>Ecdysozoa</taxon>
        <taxon>Arthropoda</taxon>
        <taxon>Hexapoda</taxon>
        <taxon>Insecta</taxon>
        <taxon>Pterygota</taxon>
        <taxon>Neoptera</taxon>
        <taxon>Endopterygota</taxon>
        <taxon>Diptera</taxon>
        <taxon>Brachycera</taxon>
        <taxon>Muscomorpha</taxon>
        <taxon>Ephydroidea</taxon>
        <taxon>Drosophilidae</taxon>
        <taxon>Drosophila</taxon>
        <taxon>Sophophora</taxon>
    </lineage>
</organism>
<dbReference type="AlphaFoldDB" id="A0A6P4JP18"/>
<name>A0A6P4JP18_DROKI</name>
<reference evidence="3" key="1">
    <citation type="submission" date="2025-08" db="UniProtKB">
        <authorList>
            <consortium name="RefSeq"/>
        </authorList>
    </citation>
    <scope>IDENTIFICATION</scope>
    <source>
        <strain evidence="3">14028-0561.14</strain>
        <tissue evidence="3">Whole fly</tissue>
    </source>
</reference>
<gene>
    <name evidence="3" type="primary">Spc25</name>
</gene>
<dbReference type="RefSeq" id="XP_017036354.1">
    <property type="nucleotide sequence ID" value="XM_017180865.3"/>
</dbReference>
<evidence type="ECO:0000256" key="1">
    <source>
        <dbReference type="SAM" id="Coils"/>
    </source>
</evidence>
<feature type="coiled-coil region" evidence="1">
    <location>
        <begin position="69"/>
        <end position="106"/>
    </location>
</feature>
<sequence>MTQKDINVVLLNYHNRLQRMYDKQNSMELRERRLTKEVSKIQDNFMAIKEACMEQQRDCKVQKVLRQRRHEMEERVAFEKLLAEELEDTRQRNLSMSEQLKQQRSQKRQISNELMDCIHTLKETTGIYLKQEALPARVQGVVARTGTNCDQWIPFDLGATDTEGFESLFQTLQNANVDVEKWRQLVSLAADFSTTESRSSTTPRKDDAKCIPIIEIDLTSPPNQV</sequence>
<dbReference type="OrthoDB" id="8006210at2759"/>
<keyword evidence="1" id="KW-0175">Coiled coil</keyword>
<dbReference type="OMA" id="NELMECM"/>
<proteinExistence type="predicted"/>
<keyword evidence="2" id="KW-1185">Reference proteome</keyword>
<evidence type="ECO:0000313" key="3">
    <source>
        <dbReference type="RefSeq" id="XP_017036354.1"/>
    </source>
</evidence>
<dbReference type="Proteomes" id="UP001652661">
    <property type="component" value="Chromosome 3R"/>
</dbReference>
<evidence type="ECO:0000313" key="2">
    <source>
        <dbReference type="Proteomes" id="UP001652661"/>
    </source>
</evidence>
<protein>
    <submittedName>
        <fullName evidence="3">Kinetochore protein Spc25</fullName>
    </submittedName>
</protein>
<accession>A0A6P4JP18</accession>